<dbReference type="InterPro" id="IPR036942">
    <property type="entry name" value="Beta-barrel_TonB_sf"/>
</dbReference>
<keyword evidence="5 7" id="KW-0472">Membrane</keyword>
<keyword evidence="4 7" id="KW-0812">Transmembrane</keyword>
<dbReference type="InterPro" id="IPR039426">
    <property type="entry name" value="TonB-dep_rcpt-like"/>
</dbReference>
<dbReference type="PROSITE" id="PS52016">
    <property type="entry name" value="TONB_DEPENDENT_REC_3"/>
    <property type="match status" value="1"/>
</dbReference>
<evidence type="ECO:0000256" key="1">
    <source>
        <dbReference type="ARBA" id="ARBA00004571"/>
    </source>
</evidence>
<dbReference type="EMBL" id="BAAAZI010000007">
    <property type="protein sequence ID" value="GAA4139907.1"/>
    <property type="molecule type" value="Genomic_DNA"/>
</dbReference>
<dbReference type="Gene3D" id="2.40.170.20">
    <property type="entry name" value="TonB-dependent receptor, beta-barrel domain"/>
    <property type="match status" value="1"/>
</dbReference>
<dbReference type="NCBIfam" id="TIGR04057">
    <property type="entry name" value="SusC_RagA_signa"/>
    <property type="match status" value="1"/>
</dbReference>
<accession>A0ABP7YQU1</accession>
<evidence type="ECO:0000256" key="6">
    <source>
        <dbReference type="ARBA" id="ARBA00023237"/>
    </source>
</evidence>
<dbReference type="NCBIfam" id="TIGR04056">
    <property type="entry name" value="OMP_RagA_SusC"/>
    <property type="match status" value="1"/>
</dbReference>
<keyword evidence="10" id="KW-1185">Reference proteome</keyword>
<protein>
    <submittedName>
        <fullName evidence="9">TonB-dependent receptor</fullName>
    </submittedName>
</protein>
<dbReference type="InterPro" id="IPR037066">
    <property type="entry name" value="Plug_dom_sf"/>
</dbReference>
<evidence type="ECO:0000256" key="3">
    <source>
        <dbReference type="ARBA" id="ARBA00022452"/>
    </source>
</evidence>
<dbReference type="Gene3D" id="2.170.130.10">
    <property type="entry name" value="TonB-dependent receptor, plug domain"/>
    <property type="match status" value="1"/>
</dbReference>
<comment type="caution">
    <text evidence="9">The sequence shown here is derived from an EMBL/GenBank/DDBJ whole genome shotgun (WGS) entry which is preliminary data.</text>
</comment>
<dbReference type="InterPro" id="IPR023996">
    <property type="entry name" value="TonB-dep_OMP_SusC/RagA"/>
</dbReference>
<dbReference type="InterPro" id="IPR012910">
    <property type="entry name" value="Plug_dom"/>
</dbReference>
<evidence type="ECO:0000256" key="5">
    <source>
        <dbReference type="ARBA" id="ARBA00023136"/>
    </source>
</evidence>
<evidence type="ECO:0000313" key="10">
    <source>
        <dbReference type="Proteomes" id="UP001500101"/>
    </source>
</evidence>
<gene>
    <name evidence="9" type="ORF">GCM10022216_18550</name>
</gene>
<dbReference type="InterPro" id="IPR023997">
    <property type="entry name" value="TonB-dep_OMP_SusC/RagA_CS"/>
</dbReference>
<keyword evidence="2 7" id="KW-0813">Transport</keyword>
<evidence type="ECO:0000256" key="7">
    <source>
        <dbReference type="PROSITE-ProRule" id="PRU01360"/>
    </source>
</evidence>
<dbReference type="Pfam" id="PF07715">
    <property type="entry name" value="Plug"/>
    <property type="match status" value="1"/>
</dbReference>
<evidence type="ECO:0000256" key="2">
    <source>
        <dbReference type="ARBA" id="ARBA00022448"/>
    </source>
</evidence>
<evidence type="ECO:0000313" key="9">
    <source>
        <dbReference type="EMBL" id="GAA4139907.1"/>
    </source>
</evidence>
<reference evidence="10" key="1">
    <citation type="journal article" date="2019" name="Int. J. Syst. Evol. Microbiol.">
        <title>The Global Catalogue of Microorganisms (GCM) 10K type strain sequencing project: providing services to taxonomists for standard genome sequencing and annotation.</title>
        <authorList>
            <consortium name="The Broad Institute Genomics Platform"/>
            <consortium name="The Broad Institute Genome Sequencing Center for Infectious Disease"/>
            <person name="Wu L."/>
            <person name="Ma J."/>
        </authorList>
    </citation>
    <scope>NUCLEOTIDE SEQUENCE [LARGE SCALE GENOMIC DNA]</scope>
    <source>
        <strain evidence="10">JCM 16704</strain>
    </source>
</reference>
<keyword evidence="9" id="KW-0675">Receptor</keyword>
<keyword evidence="3 7" id="KW-1134">Transmembrane beta strand</keyword>
<comment type="subcellular location">
    <subcellularLocation>
        <location evidence="1 7">Cell outer membrane</location>
        <topology evidence="1 7">Multi-pass membrane protein</topology>
    </subcellularLocation>
</comment>
<dbReference type="SUPFAM" id="SSF56935">
    <property type="entry name" value="Porins"/>
    <property type="match status" value="1"/>
</dbReference>
<sequence>MHDAALAQQRITVKGTVYDSSTSRREAVAGATILSNGSSVGSTDKDGKFSINVPNNATLTFRFVGFEPKSVKVENRTNIMVGLSPSSNTIEEITVTSGYQTKSRTLNTGAAVTISGKDIQGQPAGDVISLLQGKVAGLNIQNNTGAPGFRGSVTIRGISSLNVTGEGNSAFLTPTSPLYVIDGVPVDDNADFSYGFQQAGPGVSPASQIPPEDIEDITVLKDAAATSMYGSRGAYGVILITTKRGKSRVPVVRYNGSAFMSSVPQLRSVIGGKEERMLRIRQILMNDTSYNHGLDLVNSTPFLSDSLNAYYNNSTDWQSYFYRPTYNQNHNLNVSGGDVKFNYKVALGLYDEKGIQENTGYARYNLNMNMIYNPVTKFKLEALLNNSIQRQRMGSGNGLLNQGVASGGASSSLLPPPSLYSSVNSVLGALKTDDDNKVLVTSATMNISYDFFKNFKAASYLNYNGQSGTKDNFSPAALNSNQAQYYTYNDRATTLYNRNQLSYVFGFKDNSKDEEDAHSFSLFAFSELRASFFKSDAMLNDRVVNDQLRGPFTNMTNYLSSKGGTIGYTDLRTVAFAGQFSYNYKQRYVLDLNYRIDGLSTNGPNAGYKKNPSIALKWNFDKEKFMDNLTWLDYGDLRFSYGSNISPNGNIYQAYGKYVGGNRYNNNNTVISDLGTLPNLSLEPSKATTYNFGIDFSIFNNRFNIMMDSYYKQNDHIFKKKQISEANAFREIASTEISNVNYGWEFQATARPLSPTSPFKWSLSGSFAINREVLAKLPDGLREQIYVDPGLGQDIYYRLGLNSLSNFLFNTKGVYANNADVPVDPVTGLPYRVGSNGLLNYFKAGDPIFTDLDGNYILDNNDRVIAGNSQPAITGGLMNLVQFKNWSLEVNTSFTLKRDILNNNLASQFAMFGNPTGMGGLVPISEYSYWQTDGDVATYPNPFDFVRNALLNPFRINQTLFQEDGSYFKLNSVKVYYNFNQDMTRRYGMNRISVNFTAANLGYISRYSGPNPENVSALGRDFSGGYPLPKQFTLGLNVEF</sequence>
<name>A0ABP7YQU1_9SPHI</name>
<dbReference type="Proteomes" id="UP001500101">
    <property type="component" value="Unassembled WGS sequence"/>
</dbReference>
<comment type="similarity">
    <text evidence="7">Belongs to the TonB-dependent receptor family.</text>
</comment>
<dbReference type="Gene3D" id="2.60.40.1120">
    <property type="entry name" value="Carboxypeptidase-like, regulatory domain"/>
    <property type="match status" value="1"/>
</dbReference>
<keyword evidence="6 7" id="KW-0998">Cell outer membrane</keyword>
<dbReference type="SUPFAM" id="SSF49464">
    <property type="entry name" value="Carboxypeptidase regulatory domain-like"/>
    <property type="match status" value="1"/>
</dbReference>
<dbReference type="Pfam" id="PF13715">
    <property type="entry name" value="CarbopepD_reg_2"/>
    <property type="match status" value="1"/>
</dbReference>
<proteinExistence type="inferred from homology"/>
<dbReference type="InterPro" id="IPR008969">
    <property type="entry name" value="CarboxyPept-like_regulatory"/>
</dbReference>
<evidence type="ECO:0000259" key="8">
    <source>
        <dbReference type="Pfam" id="PF07715"/>
    </source>
</evidence>
<organism evidence="9 10">
    <name type="scientific">Sphingobacterium kyonggiense</name>
    <dbReference type="NCBI Taxonomy" id="714075"/>
    <lineage>
        <taxon>Bacteria</taxon>
        <taxon>Pseudomonadati</taxon>
        <taxon>Bacteroidota</taxon>
        <taxon>Sphingobacteriia</taxon>
        <taxon>Sphingobacteriales</taxon>
        <taxon>Sphingobacteriaceae</taxon>
        <taxon>Sphingobacterium</taxon>
    </lineage>
</organism>
<evidence type="ECO:0000256" key="4">
    <source>
        <dbReference type="ARBA" id="ARBA00022692"/>
    </source>
</evidence>
<feature type="domain" description="TonB-dependent receptor plug" evidence="8">
    <location>
        <begin position="109"/>
        <end position="237"/>
    </location>
</feature>